<evidence type="ECO:0000313" key="4">
    <source>
        <dbReference type="Proteomes" id="UP001500967"/>
    </source>
</evidence>
<dbReference type="RefSeq" id="WP_344646756.1">
    <property type="nucleotide sequence ID" value="NZ_BAAAGX010000001.1"/>
</dbReference>
<comment type="similarity">
    <text evidence="1 2">Belongs to the UPF0235 family.</text>
</comment>
<proteinExistence type="inferred from homology"/>
<evidence type="ECO:0000256" key="2">
    <source>
        <dbReference type="HAMAP-Rule" id="MF_00634"/>
    </source>
</evidence>
<dbReference type="PANTHER" id="PTHR13420:SF7">
    <property type="entry name" value="UPF0235 PROTEIN C15ORF40"/>
    <property type="match status" value="1"/>
</dbReference>
<dbReference type="PANTHER" id="PTHR13420">
    <property type="entry name" value="UPF0235 PROTEIN C15ORF40"/>
    <property type="match status" value="1"/>
</dbReference>
<comment type="caution">
    <text evidence="3">The sequence shown here is derived from an EMBL/GenBank/DDBJ whole genome shotgun (WGS) entry which is preliminary data.</text>
</comment>
<dbReference type="Proteomes" id="UP001500967">
    <property type="component" value="Unassembled WGS sequence"/>
</dbReference>
<reference evidence="3 4" key="1">
    <citation type="journal article" date="2019" name="Int. J. Syst. Evol. Microbiol.">
        <title>The Global Catalogue of Microorganisms (GCM) 10K type strain sequencing project: providing services to taxonomists for standard genome sequencing and annotation.</title>
        <authorList>
            <consortium name="The Broad Institute Genomics Platform"/>
            <consortium name="The Broad Institute Genome Sequencing Center for Infectious Disease"/>
            <person name="Wu L."/>
            <person name="Ma J."/>
        </authorList>
    </citation>
    <scope>NUCLEOTIDE SEQUENCE [LARGE SCALE GENOMIC DNA]</scope>
    <source>
        <strain evidence="3 4">JCM 10425</strain>
    </source>
</reference>
<dbReference type="InterPro" id="IPR036591">
    <property type="entry name" value="YggU-like_sf"/>
</dbReference>
<keyword evidence="4" id="KW-1185">Reference proteome</keyword>
<dbReference type="HAMAP" id="MF_00634">
    <property type="entry name" value="UPF0235"/>
    <property type="match status" value="1"/>
</dbReference>
<gene>
    <name evidence="3" type="ORF">GCM10009539_01670</name>
</gene>
<protein>
    <recommendedName>
        <fullName evidence="2">UPF0235 protein GCM10009539_01670</fullName>
    </recommendedName>
</protein>
<dbReference type="InterPro" id="IPR003746">
    <property type="entry name" value="DUF167"/>
</dbReference>
<accession>A0ABN0TF08</accession>
<dbReference type="NCBIfam" id="TIGR00251">
    <property type="entry name" value="DUF167 family protein"/>
    <property type="match status" value="1"/>
</dbReference>
<dbReference type="SMART" id="SM01152">
    <property type="entry name" value="DUF167"/>
    <property type="match status" value="1"/>
</dbReference>
<evidence type="ECO:0000313" key="3">
    <source>
        <dbReference type="EMBL" id="GAA0220018.1"/>
    </source>
</evidence>
<dbReference type="Gene3D" id="3.30.1200.10">
    <property type="entry name" value="YggU-like"/>
    <property type="match status" value="1"/>
</dbReference>
<dbReference type="SUPFAM" id="SSF69786">
    <property type="entry name" value="YggU-like"/>
    <property type="match status" value="1"/>
</dbReference>
<dbReference type="Pfam" id="PF02594">
    <property type="entry name" value="DUF167"/>
    <property type="match status" value="1"/>
</dbReference>
<evidence type="ECO:0000256" key="1">
    <source>
        <dbReference type="ARBA" id="ARBA00010364"/>
    </source>
</evidence>
<organism evidence="3 4">
    <name type="scientific">Cryptosporangium japonicum</name>
    <dbReference type="NCBI Taxonomy" id="80872"/>
    <lineage>
        <taxon>Bacteria</taxon>
        <taxon>Bacillati</taxon>
        <taxon>Actinomycetota</taxon>
        <taxon>Actinomycetes</taxon>
        <taxon>Cryptosporangiales</taxon>
        <taxon>Cryptosporangiaceae</taxon>
        <taxon>Cryptosporangium</taxon>
    </lineage>
</organism>
<dbReference type="EMBL" id="BAAAGX010000001">
    <property type="protein sequence ID" value="GAA0220018.1"/>
    <property type="molecule type" value="Genomic_DNA"/>
</dbReference>
<sequence>MTQREVDSDRFVVAVRVKPGASRPRVGGSHGSALVVAVTARAVEGRATRAVLEAVAEAFGVRPSSATLLAGRTSRDKLIALSPAPADAASRLAVLRGE</sequence>
<name>A0ABN0TF08_9ACTN</name>